<reference evidence="4" key="2">
    <citation type="submission" date="2019-11" db="UniProtKB">
        <authorList>
            <consortium name="WormBaseParasite"/>
        </authorList>
    </citation>
    <scope>IDENTIFICATION</scope>
</reference>
<dbReference type="Proteomes" id="UP000267029">
    <property type="component" value="Unassembled WGS sequence"/>
</dbReference>
<accession>A0A0R3UJZ9</accession>
<dbReference type="EMBL" id="UXSR01005420">
    <property type="protein sequence ID" value="VDD81869.1"/>
    <property type="molecule type" value="Genomic_DNA"/>
</dbReference>
<feature type="region of interest" description="Disordered" evidence="1">
    <location>
        <begin position="50"/>
        <end position="72"/>
    </location>
</feature>
<sequence>MIGRGAWQVWFTPGDGRSLDTHLRAMDHARGTSHPGARACVSRPVGVRQAAKSRGGSLTRLSPFPPSSGTHSRLVDVADVVKA</sequence>
<keyword evidence="3" id="KW-1185">Reference proteome</keyword>
<dbReference type="AlphaFoldDB" id="A0A0R3UJZ9"/>
<evidence type="ECO:0000256" key="1">
    <source>
        <dbReference type="SAM" id="MobiDB-lite"/>
    </source>
</evidence>
<gene>
    <name evidence="2" type="ORF">MCOS_LOCUS7872</name>
</gene>
<protein>
    <submittedName>
        <fullName evidence="4">Transposase</fullName>
    </submittedName>
</protein>
<evidence type="ECO:0000313" key="3">
    <source>
        <dbReference type="Proteomes" id="UP000267029"/>
    </source>
</evidence>
<name>A0A0R3UJZ9_MESCO</name>
<reference evidence="2 3" key="1">
    <citation type="submission" date="2018-10" db="EMBL/GenBank/DDBJ databases">
        <authorList>
            <consortium name="Pathogen Informatics"/>
        </authorList>
    </citation>
    <scope>NUCLEOTIDE SEQUENCE [LARGE SCALE GENOMIC DNA]</scope>
</reference>
<proteinExistence type="predicted"/>
<evidence type="ECO:0000313" key="4">
    <source>
        <dbReference type="WBParaSite" id="MCU_004652-RA"/>
    </source>
</evidence>
<organism evidence="2 3">
    <name type="scientific">Mesocestoides corti</name>
    <name type="common">Flatworm</name>
    <dbReference type="NCBI Taxonomy" id="53468"/>
    <lineage>
        <taxon>Eukaryota</taxon>
        <taxon>Metazoa</taxon>
        <taxon>Spiralia</taxon>
        <taxon>Lophotrochozoa</taxon>
        <taxon>Platyhelminthes</taxon>
        <taxon>Cestoda</taxon>
        <taxon>Eucestoda</taxon>
        <taxon>Cyclophyllidea</taxon>
        <taxon>Mesocestoididae</taxon>
        <taxon>Mesocestoides</taxon>
    </lineage>
</organism>
<evidence type="ECO:0000313" key="2">
    <source>
        <dbReference type="EMBL" id="VDD81869.1"/>
    </source>
</evidence>
<dbReference type="WBParaSite" id="MCU_004652-RA">
    <property type="protein sequence ID" value="MCU_004652-RA"/>
    <property type="gene ID" value="MCU_004652"/>
</dbReference>